<evidence type="ECO:0000313" key="1">
    <source>
        <dbReference type="EMBL" id="EHH13895.1"/>
    </source>
</evidence>
<dbReference type="EMBL" id="AGSN01000015">
    <property type="protein sequence ID" value="EHH13895.1"/>
    <property type="molecule type" value="Genomic_DNA"/>
</dbReference>
<gene>
    <name evidence="1" type="ORF">MEA186_01161</name>
</gene>
<dbReference type="Proteomes" id="UP000002949">
    <property type="component" value="Unassembled WGS sequence"/>
</dbReference>
<organism evidence="1 2">
    <name type="scientific">Mesorhizobium amorphae CCNWGS0123</name>
    <dbReference type="NCBI Taxonomy" id="1082933"/>
    <lineage>
        <taxon>Bacteria</taxon>
        <taxon>Pseudomonadati</taxon>
        <taxon>Pseudomonadota</taxon>
        <taxon>Alphaproteobacteria</taxon>
        <taxon>Hyphomicrobiales</taxon>
        <taxon>Phyllobacteriaceae</taxon>
        <taxon>Mesorhizobium</taxon>
    </lineage>
</organism>
<accession>G6Y2X9</accession>
<reference evidence="1 2" key="1">
    <citation type="journal article" date="2012" name="J. Bacteriol.">
        <title>Draft Genome Sequence of Plant Growth-Promoting Rhizobium Mesorhizobium amorphae, Isolated from Zinc-Lead Mine Tailings.</title>
        <authorList>
            <person name="Hao X."/>
            <person name="Lin Y."/>
            <person name="Johnstone L."/>
            <person name="Baltrus D.A."/>
            <person name="Miller S.J."/>
            <person name="Wei G."/>
            <person name="Rensing C."/>
        </authorList>
    </citation>
    <scope>NUCLEOTIDE SEQUENCE [LARGE SCALE GENOMIC DNA]</scope>
    <source>
        <strain evidence="1 2">CCNWGS0123</strain>
    </source>
</reference>
<evidence type="ECO:0000313" key="2">
    <source>
        <dbReference type="Proteomes" id="UP000002949"/>
    </source>
</evidence>
<name>G6Y2X9_9HYPH</name>
<sequence length="54" mass="5820">MTRRLLIIGGSIQGMMSTFTAGKAGAFCEIIVTDQALWIRRHPIILGACVSPCN</sequence>
<proteinExistence type="predicted"/>
<keyword evidence="2" id="KW-1185">Reference proteome</keyword>
<dbReference type="AlphaFoldDB" id="G6Y2X9"/>
<protein>
    <submittedName>
        <fullName evidence="1">Uncharacterized protein</fullName>
    </submittedName>
</protein>